<feature type="region of interest" description="Disordered" evidence="1">
    <location>
        <begin position="124"/>
        <end position="162"/>
    </location>
</feature>
<organism evidence="2 3">
    <name type="scientific">Thalassiosira oceanica</name>
    <name type="common">Marine diatom</name>
    <dbReference type="NCBI Taxonomy" id="159749"/>
    <lineage>
        <taxon>Eukaryota</taxon>
        <taxon>Sar</taxon>
        <taxon>Stramenopiles</taxon>
        <taxon>Ochrophyta</taxon>
        <taxon>Bacillariophyta</taxon>
        <taxon>Coscinodiscophyceae</taxon>
        <taxon>Thalassiosirophycidae</taxon>
        <taxon>Thalassiosirales</taxon>
        <taxon>Thalassiosiraceae</taxon>
        <taxon>Thalassiosira</taxon>
    </lineage>
</organism>
<proteinExistence type="predicted"/>
<evidence type="ECO:0000313" key="3">
    <source>
        <dbReference type="Proteomes" id="UP000266841"/>
    </source>
</evidence>
<dbReference type="Proteomes" id="UP000266841">
    <property type="component" value="Unassembled WGS sequence"/>
</dbReference>
<evidence type="ECO:0000256" key="1">
    <source>
        <dbReference type="SAM" id="MobiDB-lite"/>
    </source>
</evidence>
<feature type="compositionally biased region" description="Basic residues" evidence="1">
    <location>
        <begin position="136"/>
        <end position="148"/>
    </location>
</feature>
<dbReference type="AlphaFoldDB" id="K0R0Q0"/>
<accession>K0R0Q0</accession>
<dbReference type="OrthoDB" id="193138at2759"/>
<gene>
    <name evidence="2" type="ORF">THAOC_36156</name>
</gene>
<comment type="caution">
    <text evidence="2">The sequence shown here is derived from an EMBL/GenBank/DDBJ whole genome shotgun (WGS) entry which is preliminary data.</text>
</comment>
<dbReference type="Pfam" id="PF08757">
    <property type="entry name" value="CotH"/>
    <property type="match status" value="2"/>
</dbReference>
<evidence type="ECO:0000313" key="2">
    <source>
        <dbReference type="EMBL" id="EJK45235.1"/>
    </source>
</evidence>
<sequence length="905" mass="98552">MGGRATGLVVDNTFEGVVEQEGGCLRSVPSVFLDEEFSWGGCSSPLEQLESRGSKLFETVRASANPLEEITAYYQHDEDVSTDPAIRFAAAVSTTASTALPGNDGIINRRHQRGGIQGIAERLRRRGLDRTPQRRAGPRRHHKLHPARRQGPGDEDAKTFGSSNSSTVAAGAYLLLCRDVDFDFGVGGDDTVSLLDGAGEVVSVASLDGGGGDDATLALFPGTGYRYTETATPGGGNVLTEPRPLEEKLAEQNDAGGAFFLDDEDDGGEISFAKVVDVHVQVSNESLALIKEHPTWEEFVPFSEFRVSNPSATGESNASQLSTGGGGKIRTKGQSTLMITACLGLANVPFQIEFDTPWHGMEVVYLRNHLGDASYMRDYASHVLLKRFGLPYLRSRPVRLYLNGEYVGFYTLMEAPTQGYVMQRSFGVFDPTDTALYKVKTTLAQCPITEESTIAKTQGEAVPDPYYFERGDHRLDPPFGSDVGSCYAYFLGEIGKEADDLNNGILNEYNNSCGEALVGLGRVDRDYGPKSTEAGMEKFINSVLVNASRTDIKDAIDADQWIKNFAAYAVTMNHDSILGNVNNLYLATTDDGASWSIVQYDHNNIATRGGGGLCSEACAYRFIFQPILRPTCGAVEEHIILGRILNDNSSWEKYLNYVQEFARVLEFTIGDLRLYGHDIKSFIVSDPLANGVTEASYEKSELGLDYSDYNSQTTPLLKTLSARLEQVNAQLIAIESETMPRDGTYDENEKCPDWRDSEGTSYMGGSAFDDSCGIPWCEDAAPCYDDTPFTCVNGNLVIEECKPAGNFCGPCFPYSTCGSGVQDDSSKFVTGDSCGEELGGCELGAGCFGHKSGICAYDGSIISEECREADVFCRECYPYSRCGSLKASMDPEVNDGELEYFNFKM</sequence>
<protein>
    <submittedName>
        <fullName evidence="2">Uncharacterized protein</fullName>
    </submittedName>
</protein>
<dbReference type="EMBL" id="AGNL01048665">
    <property type="protein sequence ID" value="EJK45235.1"/>
    <property type="molecule type" value="Genomic_DNA"/>
</dbReference>
<keyword evidence="3" id="KW-1185">Reference proteome</keyword>
<reference evidence="2 3" key="1">
    <citation type="journal article" date="2012" name="Genome Biol.">
        <title>Genome and low-iron response of an oceanic diatom adapted to chronic iron limitation.</title>
        <authorList>
            <person name="Lommer M."/>
            <person name="Specht M."/>
            <person name="Roy A.S."/>
            <person name="Kraemer L."/>
            <person name="Andreson R."/>
            <person name="Gutowska M.A."/>
            <person name="Wolf J."/>
            <person name="Bergner S.V."/>
            <person name="Schilhabel M.B."/>
            <person name="Klostermeier U.C."/>
            <person name="Beiko R.G."/>
            <person name="Rosenstiel P."/>
            <person name="Hippler M."/>
            <person name="Laroche J."/>
        </authorList>
    </citation>
    <scope>NUCLEOTIDE SEQUENCE [LARGE SCALE GENOMIC DNA]</scope>
    <source>
        <strain evidence="2 3">CCMP1005</strain>
    </source>
</reference>
<dbReference type="InterPro" id="IPR014867">
    <property type="entry name" value="Spore_coat_CotH_CotH2/3/7"/>
</dbReference>
<name>K0R0Q0_THAOC</name>